<proteinExistence type="inferred from homology"/>
<evidence type="ECO:0000259" key="7">
    <source>
        <dbReference type="PROSITE" id="PS51072"/>
    </source>
</evidence>
<evidence type="ECO:0000313" key="9">
    <source>
        <dbReference type="Proteomes" id="UP000076078"/>
    </source>
</evidence>
<evidence type="ECO:0000256" key="4">
    <source>
        <dbReference type="ARBA" id="ARBA00023136"/>
    </source>
</evidence>
<comment type="subcellular location">
    <subcellularLocation>
        <location evidence="5">Endomembrane system</location>
        <topology evidence="5">Peripheral membrane protein</topology>
        <orientation evidence="5">Cytoplasmic side</orientation>
    </subcellularLocation>
</comment>
<dbReference type="OMA" id="KEHPTDY"/>
<dbReference type="Gene3D" id="2.60.40.1170">
    <property type="entry name" value="Mu homology domain, subdomain B"/>
    <property type="match status" value="1"/>
</dbReference>
<protein>
    <recommendedName>
        <fullName evidence="7">MHD domain-containing protein</fullName>
    </recommendedName>
</protein>
<comment type="similarity">
    <text evidence="1">Belongs to the adaptor complexes medium subunit family.</text>
</comment>
<evidence type="ECO:0000256" key="2">
    <source>
        <dbReference type="ARBA" id="ARBA00022448"/>
    </source>
</evidence>
<dbReference type="PROSITE" id="PS51072">
    <property type="entry name" value="MHD"/>
    <property type="match status" value="1"/>
</dbReference>
<name>A0A151ZS04_TIELA</name>
<dbReference type="Pfam" id="PF00928">
    <property type="entry name" value="Adap_comp_sub"/>
    <property type="match status" value="1"/>
</dbReference>
<dbReference type="GO" id="GO:0015031">
    <property type="term" value="P:protein transport"/>
    <property type="evidence" value="ECO:0007669"/>
    <property type="project" value="UniProtKB-KW"/>
</dbReference>
<evidence type="ECO:0000256" key="6">
    <source>
        <dbReference type="SAM" id="MobiDB-lite"/>
    </source>
</evidence>
<feature type="region of interest" description="Disordered" evidence="6">
    <location>
        <begin position="462"/>
        <end position="490"/>
    </location>
</feature>
<dbReference type="InterPro" id="IPR039591">
    <property type="entry name" value="AP5M1"/>
</dbReference>
<feature type="domain" description="MHD" evidence="7">
    <location>
        <begin position="216"/>
        <end position="508"/>
    </location>
</feature>
<reference evidence="8 9" key="1">
    <citation type="submission" date="2015-12" db="EMBL/GenBank/DDBJ databases">
        <title>Dictyostelia acquired genes for synthesis and detection of signals that induce cell-type specialization by lateral gene transfer from prokaryotes.</title>
        <authorList>
            <person name="Gloeckner G."/>
            <person name="Schaap P."/>
        </authorList>
    </citation>
    <scope>NUCLEOTIDE SEQUENCE [LARGE SCALE GENOMIC DNA]</scope>
    <source>
        <strain evidence="8 9">TK</strain>
    </source>
</reference>
<keyword evidence="9" id="KW-1185">Reference proteome</keyword>
<dbReference type="GO" id="GO:0016197">
    <property type="term" value="P:endosomal transport"/>
    <property type="evidence" value="ECO:0007669"/>
    <property type="project" value="TreeGrafter"/>
</dbReference>
<dbReference type="GO" id="GO:0005770">
    <property type="term" value="C:late endosome"/>
    <property type="evidence" value="ECO:0007669"/>
    <property type="project" value="TreeGrafter"/>
</dbReference>
<dbReference type="Proteomes" id="UP000076078">
    <property type="component" value="Unassembled WGS sequence"/>
</dbReference>
<evidence type="ECO:0000256" key="1">
    <source>
        <dbReference type="ARBA" id="ARBA00005324"/>
    </source>
</evidence>
<dbReference type="InterPro" id="IPR028565">
    <property type="entry name" value="MHD"/>
</dbReference>
<feature type="compositionally biased region" description="Low complexity" evidence="6">
    <location>
        <begin position="65"/>
        <end position="84"/>
    </location>
</feature>
<gene>
    <name evidence="8" type="ORF">DLAC_04021</name>
</gene>
<comment type="caution">
    <text evidence="8">The sequence shown here is derived from an EMBL/GenBank/DDBJ whole genome shotgun (WGS) entry which is preliminary data.</text>
</comment>
<dbReference type="InterPro" id="IPR036168">
    <property type="entry name" value="AP2_Mu_C_sf"/>
</dbReference>
<evidence type="ECO:0000313" key="8">
    <source>
        <dbReference type="EMBL" id="KYQ96726.1"/>
    </source>
</evidence>
<keyword evidence="3" id="KW-0653">Protein transport</keyword>
<keyword evidence="4" id="KW-0472">Membrane</keyword>
<dbReference type="OrthoDB" id="1877176at2759"/>
<accession>A0A151ZS04</accession>
<dbReference type="GO" id="GO:0005764">
    <property type="term" value="C:lysosome"/>
    <property type="evidence" value="ECO:0007669"/>
    <property type="project" value="TreeGrafter"/>
</dbReference>
<dbReference type="PANTHER" id="PTHR16082">
    <property type="entry name" value="AP-5 COMPLEX SUBUNIT MU-1"/>
    <property type="match status" value="1"/>
</dbReference>
<dbReference type="GO" id="GO:0030119">
    <property type="term" value="C:AP-type membrane coat adaptor complex"/>
    <property type="evidence" value="ECO:0007669"/>
    <property type="project" value="TreeGrafter"/>
</dbReference>
<sequence length="566" mass="63462">MCTLRGIWILKENVQTTDVLFSKRITTVETRVKMITGSNYQPIPNDNELLISFCNEILYPNLQKSNNNDTNNSSSSNSSSNNSNIKNQTPNTHVISLKRDKLWPFVYIKKKNIYYLTIPVIEEFLKTSIKPTLLDLPQITAALNFLEEISIYTSTFFTKPPPYPELQVYLANIIPFGQPIDTNFSNIKSIIRSGFPNTDTFQQKRPVWKPYLHKGKQSLDMVISESIQSIQYDNPNMTDMCRCQGQLYVKADLEGMPEISFYFNTPLNSPSQPTQSPVSLSNSSNSILSASSGSLSATSSQSSQQVPTISHLSIDSTVQLTSTSDISINNKISFNPPLEQFKLLSYGITGVKNIPIRGFYQMKEIPNNGVKVLIQLKLSSEMTNNFDYCIVRIPFKNRGNIVQVTSSPTTGTVHIDMNLRSLIWNIGQKFTGKSLEVALPADIYFTNSPQPIPPTLIVTGSGSSNSTTTQFPNQSWPITETSSDQEEDEKDPFFTGSNSFIKIFFKILGCTISGHNIDPKKVAIYPATKFKLAIEREVYSSDYIIWNSLGYAKYSFQPPTILTSNP</sequence>
<evidence type="ECO:0000256" key="5">
    <source>
        <dbReference type="ARBA" id="ARBA00029433"/>
    </source>
</evidence>
<dbReference type="CDD" id="cd09256">
    <property type="entry name" value="AP_MuD_MHD"/>
    <property type="match status" value="1"/>
</dbReference>
<dbReference type="AlphaFoldDB" id="A0A151ZS04"/>
<dbReference type="GO" id="GO:0005829">
    <property type="term" value="C:cytosol"/>
    <property type="evidence" value="ECO:0007669"/>
    <property type="project" value="TreeGrafter"/>
</dbReference>
<dbReference type="STRING" id="361077.A0A151ZS04"/>
<dbReference type="PANTHER" id="PTHR16082:SF2">
    <property type="entry name" value="AP-5 COMPLEX SUBUNIT MU-1"/>
    <property type="match status" value="1"/>
</dbReference>
<dbReference type="EMBL" id="LODT01000021">
    <property type="protein sequence ID" value="KYQ96726.1"/>
    <property type="molecule type" value="Genomic_DNA"/>
</dbReference>
<organism evidence="8 9">
    <name type="scientific">Tieghemostelium lacteum</name>
    <name type="common">Slime mold</name>
    <name type="synonym">Dictyostelium lacteum</name>
    <dbReference type="NCBI Taxonomy" id="361077"/>
    <lineage>
        <taxon>Eukaryota</taxon>
        <taxon>Amoebozoa</taxon>
        <taxon>Evosea</taxon>
        <taxon>Eumycetozoa</taxon>
        <taxon>Dictyostelia</taxon>
        <taxon>Dictyosteliales</taxon>
        <taxon>Raperosteliaceae</taxon>
        <taxon>Tieghemostelium</taxon>
    </lineage>
</organism>
<dbReference type="FunCoup" id="A0A151ZS04">
    <property type="interactions" value="138"/>
</dbReference>
<keyword evidence="2" id="KW-0813">Transport</keyword>
<feature type="compositionally biased region" description="Polar residues" evidence="6">
    <location>
        <begin position="470"/>
        <end position="482"/>
    </location>
</feature>
<dbReference type="InParanoid" id="A0A151ZS04"/>
<dbReference type="SUPFAM" id="SSF49447">
    <property type="entry name" value="Second domain of Mu2 adaptin subunit (ap50) of ap2 adaptor"/>
    <property type="match status" value="1"/>
</dbReference>
<evidence type="ECO:0000256" key="3">
    <source>
        <dbReference type="ARBA" id="ARBA00022927"/>
    </source>
</evidence>
<feature type="region of interest" description="Disordered" evidence="6">
    <location>
        <begin position="65"/>
        <end position="90"/>
    </location>
</feature>